<organism evidence="2 3">
    <name type="scientific">Kwoniella europaea PYCC6329</name>
    <dbReference type="NCBI Taxonomy" id="1423913"/>
    <lineage>
        <taxon>Eukaryota</taxon>
        <taxon>Fungi</taxon>
        <taxon>Dikarya</taxon>
        <taxon>Basidiomycota</taxon>
        <taxon>Agaricomycotina</taxon>
        <taxon>Tremellomycetes</taxon>
        <taxon>Tremellales</taxon>
        <taxon>Cryptococcaceae</taxon>
        <taxon>Kwoniella</taxon>
    </lineage>
</organism>
<dbReference type="EMBL" id="CP144089">
    <property type="protein sequence ID" value="WWD06491.1"/>
    <property type="molecule type" value="Genomic_DNA"/>
</dbReference>
<dbReference type="PROSITE" id="PS50142">
    <property type="entry name" value="RNASE_3_2"/>
    <property type="match status" value="1"/>
</dbReference>
<gene>
    <name evidence="2" type="ORF">V865_004581</name>
</gene>
<sequence>MRGDMESYDKLAHVGDSLLNTFITCLLHAMNPKSRPKVATDLKGKLTNGEINTHIARHYDLVSKIRTGLAAGGTFRESDDEAGEVYEAYLAGLFYSYLGTSAKSGSSITSDSGSAESTSYGQAFDQLSSFLRPLYSPLIKGLYDTSLDYRASLVELSEGAKSELNTITQKWRLDPPVYKWEYVWPNWVLEKDRKGNQGKVWKSCCTVYTRDGKVISREGMAEGAKGPADNVAAYLVLQDLRGANRGRY</sequence>
<evidence type="ECO:0000259" key="1">
    <source>
        <dbReference type="PROSITE" id="PS50142"/>
    </source>
</evidence>
<name>A0AAX4KIY4_9TREE</name>
<dbReference type="GeneID" id="91103382"/>
<dbReference type="RefSeq" id="XP_066084458.1">
    <property type="nucleotide sequence ID" value="XM_066228361.1"/>
</dbReference>
<dbReference type="Proteomes" id="UP001358614">
    <property type="component" value="Chromosome 1"/>
</dbReference>
<evidence type="ECO:0000313" key="3">
    <source>
        <dbReference type="Proteomes" id="UP001358614"/>
    </source>
</evidence>
<protein>
    <recommendedName>
        <fullName evidence="1">RNase III domain-containing protein</fullName>
    </recommendedName>
</protein>
<dbReference type="InterPro" id="IPR000999">
    <property type="entry name" value="RNase_III_dom"/>
</dbReference>
<keyword evidence="3" id="KW-1185">Reference proteome</keyword>
<dbReference type="GO" id="GO:0006396">
    <property type="term" value="P:RNA processing"/>
    <property type="evidence" value="ECO:0007669"/>
    <property type="project" value="InterPro"/>
</dbReference>
<feature type="domain" description="RNase III" evidence="1">
    <location>
        <begin position="1"/>
        <end position="98"/>
    </location>
</feature>
<accession>A0AAX4KIY4</accession>
<reference evidence="2 3" key="1">
    <citation type="submission" date="2024-01" db="EMBL/GenBank/DDBJ databases">
        <title>Comparative genomics of Cryptococcus and Kwoniella reveals pathogenesis evolution and contrasting modes of karyotype evolution via chromosome fusion or intercentromeric recombination.</title>
        <authorList>
            <person name="Coelho M.A."/>
            <person name="David-Palma M."/>
            <person name="Shea T."/>
            <person name="Bowers K."/>
            <person name="McGinley-Smith S."/>
            <person name="Mohammad A.W."/>
            <person name="Gnirke A."/>
            <person name="Yurkov A.M."/>
            <person name="Nowrousian M."/>
            <person name="Sun S."/>
            <person name="Cuomo C.A."/>
            <person name="Heitman J."/>
        </authorList>
    </citation>
    <scope>NUCLEOTIDE SEQUENCE [LARGE SCALE GENOMIC DNA]</scope>
    <source>
        <strain evidence="2 3">PYCC6329</strain>
    </source>
</reference>
<proteinExistence type="predicted"/>
<evidence type="ECO:0000313" key="2">
    <source>
        <dbReference type="EMBL" id="WWD06491.1"/>
    </source>
</evidence>
<dbReference type="GO" id="GO:0004525">
    <property type="term" value="F:ribonuclease III activity"/>
    <property type="evidence" value="ECO:0007669"/>
    <property type="project" value="InterPro"/>
</dbReference>
<dbReference type="InterPro" id="IPR036389">
    <property type="entry name" value="RNase_III_sf"/>
</dbReference>
<dbReference type="AlphaFoldDB" id="A0AAX4KIY4"/>
<dbReference type="Gene3D" id="1.10.1520.10">
    <property type="entry name" value="Ribonuclease III domain"/>
    <property type="match status" value="1"/>
</dbReference>
<dbReference type="SUPFAM" id="SSF69065">
    <property type="entry name" value="RNase III domain-like"/>
    <property type="match status" value="1"/>
</dbReference>
<dbReference type="KEGG" id="ker:91103382"/>